<dbReference type="GO" id="GO:0008270">
    <property type="term" value="F:zinc ion binding"/>
    <property type="evidence" value="ECO:0007669"/>
    <property type="project" value="UniProtKB-KW"/>
</dbReference>
<feature type="compositionally biased region" description="Low complexity" evidence="2">
    <location>
        <begin position="391"/>
        <end position="404"/>
    </location>
</feature>
<dbReference type="PANTHER" id="PTHR47331">
    <property type="entry name" value="PHD-TYPE DOMAIN-CONTAINING PROTEIN"/>
    <property type="match status" value="1"/>
</dbReference>
<feature type="compositionally biased region" description="Low complexity" evidence="2">
    <location>
        <begin position="1128"/>
        <end position="1145"/>
    </location>
</feature>
<dbReference type="Gene3D" id="4.10.60.10">
    <property type="entry name" value="Zinc finger, CCHC-type"/>
    <property type="match status" value="2"/>
</dbReference>
<feature type="compositionally biased region" description="Basic and acidic residues" evidence="2">
    <location>
        <begin position="362"/>
        <end position="377"/>
    </location>
</feature>
<dbReference type="Pfam" id="PF03564">
    <property type="entry name" value="DUF1759"/>
    <property type="match status" value="2"/>
</dbReference>
<feature type="compositionally biased region" description="Basic and acidic residues" evidence="2">
    <location>
        <begin position="1067"/>
        <end position="1082"/>
    </location>
</feature>
<dbReference type="InterPro" id="IPR005312">
    <property type="entry name" value="DUF1759"/>
</dbReference>
<feature type="compositionally biased region" description="Polar residues" evidence="2">
    <location>
        <begin position="345"/>
        <end position="358"/>
    </location>
</feature>
<dbReference type="PROSITE" id="PS50158">
    <property type="entry name" value="ZF_CCHC"/>
    <property type="match status" value="2"/>
</dbReference>
<dbReference type="InterPro" id="IPR001878">
    <property type="entry name" value="Znf_CCHC"/>
</dbReference>
<evidence type="ECO:0000313" key="5">
    <source>
        <dbReference type="WBParaSite" id="scf7180000417988.g1973"/>
    </source>
</evidence>
<feature type="region of interest" description="Disordered" evidence="2">
    <location>
        <begin position="1046"/>
        <end position="1149"/>
    </location>
</feature>
<dbReference type="SUPFAM" id="SSF57756">
    <property type="entry name" value="Retrovirus zinc finger-like domains"/>
    <property type="match status" value="2"/>
</dbReference>
<evidence type="ECO:0000259" key="3">
    <source>
        <dbReference type="PROSITE" id="PS50158"/>
    </source>
</evidence>
<feature type="compositionally biased region" description="Low complexity" evidence="2">
    <location>
        <begin position="1094"/>
        <end position="1115"/>
    </location>
</feature>
<feature type="region of interest" description="Disordered" evidence="2">
    <location>
        <begin position="332"/>
        <end position="443"/>
    </location>
</feature>
<dbReference type="WBParaSite" id="scf7180000417988.g1973">
    <property type="protein sequence ID" value="scf7180000417988.g1973"/>
    <property type="gene ID" value="scf7180000417988.g1973"/>
</dbReference>
<dbReference type="InterPro" id="IPR036875">
    <property type="entry name" value="Znf_CCHC_sf"/>
</dbReference>
<evidence type="ECO:0000313" key="4">
    <source>
        <dbReference type="Proteomes" id="UP000887560"/>
    </source>
</evidence>
<accession>A0A915NJ65</accession>
<protein>
    <submittedName>
        <fullName evidence="5">CCHC-type domain-containing protein</fullName>
    </submittedName>
</protein>
<dbReference type="Proteomes" id="UP000887560">
    <property type="component" value="Unplaced"/>
</dbReference>
<organism evidence="4 5">
    <name type="scientific">Meloidogyne floridensis</name>
    <dbReference type="NCBI Taxonomy" id="298350"/>
    <lineage>
        <taxon>Eukaryota</taxon>
        <taxon>Metazoa</taxon>
        <taxon>Ecdysozoa</taxon>
        <taxon>Nematoda</taxon>
        <taxon>Chromadorea</taxon>
        <taxon>Rhabditida</taxon>
        <taxon>Tylenchina</taxon>
        <taxon>Tylenchomorpha</taxon>
        <taxon>Tylenchoidea</taxon>
        <taxon>Meloidogynidae</taxon>
        <taxon>Meloidogyninae</taxon>
        <taxon>Meloidogyne</taxon>
    </lineage>
</organism>
<sequence>MSVPTITQMEMLVNSLKIYLNRKIPEKLGDSATPNQLRRQLYYTEETHDTLKTTLKKLDEVNERAAIEISKMTQTTREQREIRWEECKREIGFVALKEAGSIKFEEWLGKKLELCQRLNLQISMTETTSENSETNQNYQAHSVNKKLQRPQIQLKRFDGNIENWCSFWETYRVLIHEDHSLSSVEKFNILDSILEDEAKDLLGGLQMTQEGYDTAIDLLLEKFGSERKLIRSLNQELLNLPQSENYEEDEKLHLRIEKLCRQLQSLKQDVDQAPYFMTLEGKISPEVLDKYCMIKDMEDNEDWNTAKFRNALGRALTQIRNKVEVKQTSKIVVRDKNKEGPTMNFALNQANRSSNKSFSPIRVEKPRGREEEKDFNSRRQFSGRRQEYPGSSSPNNFRRSPSPNYRERSPSPRRSRAPQRKGSPYPRRDSSSSGSRSPSRFPCQFCDKPHSPLYCRSVRTAEERKSKANERGLCFKCLGKGHYAKDCSRPRRRCMNCGRSSHHTALCERKYKQGSLERINAGVSATTTQIENPSVQLFCENLTATNSCIADPNNKMSILKMTYAHIYNPLRPELNKRELVFLDDGSQKSYIDENLAKELQLDVLEIKKFELSGINQANLGKFENPVVEFGVRAKKFDMLLRAGTLETILNRTPIFDRNKISTEQLSRNKLITQFELGQPKILIGNDYYNFFNVKPKQQFPSGIWLSTSTLGEIINGIGKVKLLSHVPYNMYKLGESATPNQLRRQLYYTEETYDKLKTTLEKMDEVNERAAMEIWKMPQTAREQREMRWEECKRELDFRTLQDVGGKKFEEWEGKKLELCQRLNLQISMTETTSETAEVNQNYQAHSGNKKLQRPQIQLRRFNGNIEDWCSFWETYRVLIHEDHSLSPVEKFNILDSILEDEPKDLLEGLQMTHEGYDTAIDLLLEKFGSERKLIRSLNQELLNLPQSENYEEDEKLHLRIEKLCRQLQSLKQDVDQAPYFMTLEGKISPEVLDKYFMIKDNEDNEDWNTAKFRNALGRALTQIRNKVEVKQISKIVVRDKNREGPTMNFALNQNNRSANKPFSPIRVEKPRGREEEKDFSSRRQFSGRRQEYSGSSSPNNFRRSPSPNYRQRSPSPRRSRAPQRKGSPYPQRDSSSSGSRSPSRFPCQFCDKPHSPLYCRSVRTAEERKSKANERGLCFKCLGKGHYAKDCSKPRRRCMNCGRSSHHTALCERKYRQGSQERINAGVSASTTQIENPSVQLFCENLTATNSCIADPNNKMSILKMTYAHIYNPLKHIYNLFVA</sequence>
<keyword evidence="1" id="KW-0479">Metal-binding</keyword>
<evidence type="ECO:0000256" key="1">
    <source>
        <dbReference type="PROSITE-ProRule" id="PRU00047"/>
    </source>
</evidence>
<feature type="compositionally biased region" description="Polar residues" evidence="2">
    <location>
        <begin position="1050"/>
        <end position="1061"/>
    </location>
</feature>
<dbReference type="GO" id="GO:0019899">
    <property type="term" value="F:enzyme binding"/>
    <property type="evidence" value="ECO:0007669"/>
    <property type="project" value="UniProtKB-ARBA"/>
</dbReference>
<feature type="domain" description="CCHC-type" evidence="3">
    <location>
        <begin position="474"/>
        <end position="487"/>
    </location>
</feature>
<keyword evidence="1" id="KW-0863">Zinc-finger</keyword>
<evidence type="ECO:0000256" key="2">
    <source>
        <dbReference type="SAM" id="MobiDB-lite"/>
    </source>
</evidence>
<proteinExistence type="predicted"/>
<dbReference type="GO" id="GO:0003676">
    <property type="term" value="F:nucleic acid binding"/>
    <property type="evidence" value="ECO:0007669"/>
    <property type="project" value="InterPro"/>
</dbReference>
<feature type="compositionally biased region" description="Low complexity" evidence="2">
    <location>
        <begin position="431"/>
        <end position="442"/>
    </location>
</feature>
<name>A0A915NJ65_9BILA</name>
<reference evidence="5" key="1">
    <citation type="submission" date="2022-11" db="UniProtKB">
        <authorList>
            <consortium name="WormBaseParasite"/>
        </authorList>
    </citation>
    <scope>IDENTIFICATION</scope>
</reference>
<keyword evidence="1" id="KW-0862">Zinc</keyword>
<feature type="domain" description="CCHC-type" evidence="3">
    <location>
        <begin position="1179"/>
        <end position="1194"/>
    </location>
</feature>
<keyword evidence="4" id="KW-1185">Reference proteome</keyword>
<dbReference type="SMART" id="SM00343">
    <property type="entry name" value="ZnF_C2HC"/>
    <property type="match status" value="4"/>
</dbReference>